<accession>W6JLJ7</accession>
<organism evidence="1 2">
    <name type="scientific">Alphaentomopoxvirus acuprea</name>
    <dbReference type="NCBI Taxonomy" id="62099"/>
    <lineage>
        <taxon>Viruses</taxon>
        <taxon>Varidnaviria</taxon>
        <taxon>Bamfordvirae</taxon>
        <taxon>Nucleocytoviricota</taxon>
        <taxon>Pokkesviricetes</taxon>
        <taxon>Chitovirales</taxon>
        <taxon>Poxviridae</taxon>
        <taxon>Entomopoxvirinae</taxon>
        <taxon>Alphaentomopoxvirus</taxon>
    </lineage>
</organism>
<dbReference type="RefSeq" id="YP_009001614.1">
    <property type="nucleotide sequence ID" value="NC_023426.1"/>
</dbReference>
<protein>
    <submittedName>
        <fullName evidence="1">Uncharacterized protein</fullName>
    </submittedName>
</protein>
<reference evidence="1 2" key="1">
    <citation type="journal article" date="2014" name="Virology">
        <title>The complete genome sequence of the Alphaentomopoxvirus Anomala cuprea entomopoxvirus, including its terminal hairpin loop sequences, suggests a potentially unique mode of apoptosis inhibition and mode of DNA replication.</title>
        <authorList>
            <person name="Mitsuhashi W."/>
            <person name="Miyamoto K."/>
            <person name="Wada S."/>
        </authorList>
    </citation>
    <scope>NUCLEOTIDE SEQUENCE [LARGE SCALE GENOMIC DNA]</scope>
    <source>
        <strain evidence="1">CV6M</strain>
    </source>
</reference>
<sequence>MSLQITYDEAVELLYNNKIKYINIKQLNNNITCEVLKYINKDIIIDLYNNVVDNINYGNYYLKGGIILNSFKNDILNDDIVINIEIDNNDLTQLKNNLSITKSLNNIPLLNGDNLFMDIKNTIDKYFNDISNVINNINLMDVIPLNILSQTQIIFLPYIPKILLFENIINTKLYTSSLSYVIYILPNSIIIRFFIEIATDPKCKIIDAILGNMNNLKQYLKFYLIDIRIISTHKPTDINILTIDKDKIKIPNNKYFLIDQLKILCVSNLTNNKIMNRSYRLLKLFELFKNEILFNKNKFNIPENKILLSKSINTLNNYYVFKNLVKNDKIIYYTTQLDFDILLDNNLISINFYNYAKSLLIQFIKYMDVILNILNRNVSILSLYEKINKDKINIDNIIETFYFNRSDINDYYDDEEYKRFVDILKDTIR</sequence>
<keyword evidence="2" id="KW-1185">Reference proteome</keyword>
<dbReference type="GeneID" id="18263570"/>
<proteinExistence type="predicted"/>
<name>W6JLJ7_9POXV</name>
<dbReference type="KEGG" id="vg:18263570"/>
<evidence type="ECO:0000313" key="1">
    <source>
        <dbReference type="EMBL" id="BAO49501.1"/>
    </source>
</evidence>
<dbReference type="Proteomes" id="UP000174145">
    <property type="component" value="Segment"/>
</dbReference>
<evidence type="ECO:0000313" key="2">
    <source>
        <dbReference type="Proteomes" id="UP000174145"/>
    </source>
</evidence>
<dbReference type="EMBL" id="AP013055">
    <property type="protein sequence ID" value="BAO49501.1"/>
    <property type="molecule type" value="Genomic_DNA"/>
</dbReference>